<evidence type="ECO:0000313" key="3">
    <source>
        <dbReference type="Proteomes" id="UP001234989"/>
    </source>
</evidence>
<dbReference type="InterPro" id="IPR001584">
    <property type="entry name" value="Integrase_cat-core"/>
</dbReference>
<keyword evidence="3" id="KW-1185">Reference proteome</keyword>
<dbReference type="SUPFAM" id="SSF53098">
    <property type="entry name" value="Ribonuclease H-like"/>
    <property type="match status" value="1"/>
</dbReference>
<dbReference type="EMBL" id="CP133612">
    <property type="protein sequence ID" value="WMV10149.1"/>
    <property type="molecule type" value="Genomic_DNA"/>
</dbReference>
<dbReference type="Gene3D" id="3.30.230.130">
    <property type="entry name" value="Cullin, Chain C, Domain 2"/>
    <property type="match status" value="1"/>
</dbReference>
<protein>
    <recommendedName>
        <fullName evidence="1">Integrase catalytic domain-containing protein</fullName>
    </recommendedName>
</protein>
<dbReference type="InterPro" id="IPR036397">
    <property type="entry name" value="RNaseH_sf"/>
</dbReference>
<dbReference type="PROSITE" id="PS50994">
    <property type="entry name" value="INTEGRASE"/>
    <property type="match status" value="1"/>
</dbReference>
<dbReference type="InterPro" id="IPR036317">
    <property type="entry name" value="Cullin_homology_sf"/>
</dbReference>
<evidence type="ECO:0000313" key="2">
    <source>
        <dbReference type="EMBL" id="WMV10149.1"/>
    </source>
</evidence>
<dbReference type="GO" id="GO:0003676">
    <property type="term" value="F:nucleic acid binding"/>
    <property type="evidence" value="ECO:0007669"/>
    <property type="project" value="InterPro"/>
</dbReference>
<gene>
    <name evidence="2" type="ORF">MTR67_003534</name>
</gene>
<accession>A0AAF0T9S1</accession>
<evidence type="ECO:0000259" key="1">
    <source>
        <dbReference type="PROSITE" id="PS50994"/>
    </source>
</evidence>
<dbReference type="InterPro" id="IPR012337">
    <property type="entry name" value="RNaseH-like_sf"/>
</dbReference>
<dbReference type="GO" id="GO:0015074">
    <property type="term" value="P:DNA integration"/>
    <property type="evidence" value="ECO:0007669"/>
    <property type="project" value="InterPro"/>
</dbReference>
<name>A0AAF0T9S1_SOLVR</name>
<organism evidence="2 3">
    <name type="scientific">Solanum verrucosum</name>
    <dbReference type="NCBI Taxonomy" id="315347"/>
    <lineage>
        <taxon>Eukaryota</taxon>
        <taxon>Viridiplantae</taxon>
        <taxon>Streptophyta</taxon>
        <taxon>Embryophyta</taxon>
        <taxon>Tracheophyta</taxon>
        <taxon>Spermatophyta</taxon>
        <taxon>Magnoliopsida</taxon>
        <taxon>eudicotyledons</taxon>
        <taxon>Gunneridae</taxon>
        <taxon>Pentapetalae</taxon>
        <taxon>asterids</taxon>
        <taxon>lamiids</taxon>
        <taxon>Solanales</taxon>
        <taxon>Solanaceae</taxon>
        <taxon>Solanoideae</taxon>
        <taxon>Solaneae</taxon>
        <taxon>Solanum</taxon>
    </lineage>
</organism>
<feature type="domain" description="Integrase catalytic" evidence="1">
    <location>
        <begin position="115"/>
        <end position="235"/>
    </location>
</feature>
<dbReference type="SUPFAM" id="SSF75632">
    <property type="entry name" value="Cullin homology domain"/>
    <property type="match status" value="1"/>
</dbReference>
<dbReference type="AlphaFoldDB" id="A0AAF0T9S1"/>
<reference evidence="2" key="1">
    <citation type="submission" date="2023-08" db="EMBL/GenBank/DDBJ databases">
        <title>A de novo genome assembly of Solanum verrucosum Schlechtendal, a Mexican diploid species geographically isolated from the other diploid A-genome species in potato relatives.</title>
        <authorList>
            <person name="Hosaka K."/>
        </authorList>
    </citation>
    <scope>NUCLEOTIDE SEQUENCE</scope>
    <source>
        <tissue evidence="2">Young leaves</tissue>
    </source>
</reference>
<dbReference type="InterPro" id="IPR045093">
    <property type="entry name" value="Cullin"/>
</dbReference>
<dbReference type="PANTHER" id="PTHR11932">
    <property type="entry name" value="CULLIN"/>
    <property type="match status" value="1"/>
</dbReference>
<dbReference type="Gene3D" id="3.30.420.10">
    <property type="entry name" value="Ribonuclease H-like superfamily/Ribonuclease H"/>
    <property type="match status" value="1"/>
</dbReference>
<sequence>MGQLNLSDDDVVRLLHSLLCPKYKSLNKEPTTKTISPTDVFEFNSKFTGKMRRIKMRLPLVDEKKKVIEDVDKDRQYAIDALSSGGGDWSYSSTLSIVRPRNGSSVLAGQLTTCTQKSPHDYSQQLYDKYREAFEEYITTTGIAFPRGILSFSFISTIVRFKFRKAALAASLSYRVLRKGYGVSQELNGKVRDAVITLILRSDNGMEYTFHQFGLFYEEPWIERQLTAPYTPEQN</sequence>
<proteinExistence type="predicted"/>
<dbReference type="Proteomes" id="UP001234989">
    <property type="component" value="Chromosome 1"/>
</dbReference>